<dbReference type="Pfam" id="PF00004">
    <property type="entry name" value="AAA"/>
    <property type="match status" value="1"/>
</dbReference>
<dbReference type="GO" id="GO:0003682">
    <property type="term" value="F:chromatin binding"/>
    <property type="evidence" value="ECO:0007669"/>
    <property type="project" value="TreeGrafter"/>
</dbReference>
<protein>
    <submittedName>
        <fullName evidence="6">Spermatogenesis associated protein 5</fullName>
    </submittedName>
</protein>
<dbReference type="InterPro" id="IPR003959">
    <property type="entry name" value="ATPase_AAA_core"/>
</dbReference>
<keyword evidence="2 4" id="KW-0547">Nucleotide-binding</keyword>
<dbReference type="Proteomes" id="UP001163046">
    <property type="component" value="Unassembled WGS sequence"/>
</dbReference>
<gene>
    <name evidence="6" type="primary">SPATA5_2</name>
    <name evidence="6" type="ORF">OS493_011565</name>
</gene>
<reference evidence="6" key="1">
    <citation type="submission" date="2023-01" db="EMBL/GenBank/DDBJ databases">
        <title>Genome assembly of the deep-sea coral Lophelia pertusa.</title>
        <authorList>
            <person name="Herrera S."/>
            <person name="Cordes E."/>
        </authorList>
    </citation>
    <scope>NUCLEOTIDE SEQUENCE</scope>
    <source>
        <strain evidence="6">USNM1676648</strain>
        <tissue evidence="6">Polyp</tissue>
    </source>
</reference>
<dbReference type="GO" id="GO:0045815">
    <property type="term" value="P:transcription initiation-coupled chromatin remodeling"/>
    <property type="evidence" value="ECO:0007669"/>
    <property type="project" value="TreeGrafter"/>
</dbReference>
<dbReference type="OrthoDB" id="8956381at2759"/>
<comment type="similarity">
    <text evidence="1 4">Belongs to the AAA ATPase family.</text>
</comment>
<evidence type="ECO:0000256" key="4">
    <source>
        <dbReference type="RuleBase" id="RU003651"/>
    </source>
</evidence>
<dbReference type="GO" id="GO:0005524">
    <property type="term" value="F:ATP binding"/>
    <property type="evidence" value="ECO:0007669"/>
    <property type="project" value="UniProtKB-KW"/>
</dbReference>
<comment type="caution">
    <text evidence="6">The sequence shown here is derived from an EMBL/GenBank/DDBJ whole genome shotgun (WGS) entry which is preliminary data.</text>
</comment>
<proteinExistence type="inferred from homology"/>
<dbReference type="InterPro" id="IPR003960">
    <property type="entry name" value="ATPase_AAA_CS"/>
</dbReference>
<evidence type="ECO:0000256" key="3">
    <source>
        <dbReference type="ARBA" id="ARBA00022840"/>
    </source>
</evidence>
<evidence type="ECO:0000313" key="7">
    <source>
        <dbReference type="Proteomes" id="UP001163046"/>
    </source>
</evidence>
<dbReference type="GO" id="GO:0016887">
    <property type="term" value="F:ATP hydrolysis activity"/>
    <property type="evidence" value="ECO:0007669"/>
    <property type="project" value="InterPro"/>
</dbReference>
<dbReference type="Gene3D" id="3.40.50.300">
    <property type="entry name" value="P-loop containing nucleotide triphosphate hydrolases"/>
    <property type="match status" value="1"/>
</dbReference>
<accession>A0A9W9YQT4</accession>
<dbReference type="PANTHER" id="PTHR23069">
    <property type="entry name" value="AAA DOMAIN-CONTAINING"/>
    <property type="match status" value="1"/>
</dbReference>
<dbReference type="GO" id="GO:0006337">
    <property type="term" value="P:nucleosome disassembly"/>
    <property type="evidence" value="ECO:0007669"/>
    <property type="project" value="TreeGrafter"/>
</dbReference>
<feature type="domain" description="ATPase AAA-type core" evidence="5">
    <location>
        <begin position="2"/>
        <end position="79"/>
    </location>
</feature>
<dbReference type="PANTHER" id="PTHR23069:SF7">
    <property type="entry name" value="P-LOOP CONTAINING NUCLEOSIDE TRIPHOSPHATE HYDROLASES SUPERFAMILY PROTEIN"/>
    <property type="match status" value="1"/>
</dbReference>
<dbReference type="SUPFAM" id="SSF52540">
    <property type="entry name" value="P-loop containing nucleoside triphosphate hydrolases"/>
    <property type="match status" value="1"/>
</dbReference>
<keyword evidence="7" id="KW-1185">Reference proteome</keyword>
<name>A0A9W9YQT4_9CNID</name>
<evidence type="ECO:0000256" key="2">
    <source>
        <dbReference type="ARBA" id="ARBA00022741"/>
    </source>
</evidence>
<dbReference type="GO" id="GO:0006334">
    <property type="term" value="P:nucleosome assembly"/>
    <property type="evidence" value="ECO:0007669"/>
    <property type="project" value="TreeGrafter"/>
</dbReference>
<keyword evidence="3 4" id="KW-0067">ATP-binding</keyword>
<dbReference type="InterPro" id="IPR027417">
    <property type="entry name" value="P-loop_NTPase"/>
</dbReference>
<evidence type="ECO:0000259" key="5">
    <source>
        <dbReference type="Pfam" id="PF00004"/>
    </source>
</evidence>
<organism evidence="6 7">
    <name type="scientific">Desmophyllum pertusum</name>
    <dbReference type="NCBI Taxonomy" id="174260"/>
    <lineage>
        <taxon>Eukaryota</taxon>
        <taxon>Metazoa</taxon>
        <taxon>Cnidaria</taxon>
        <taxon>Anthozoa</taxon>
        <taxon>Hexacorallia</taxon>
        <taxon>Scleractinia</taxon>
        <taxon>Caryophylliina</taxon>
        <taxon>Caryophylliidae</taxon>
        <taxon>Desmophyllum</taxon>
    </lineage>
</organism>
<dbReference type="AlphaFoldDB" id="A0A9W9YQT4"/>
<sequence>MAPSIVFIDELDALCPKRDKVQNEFEKRVVATLLTLMDGADSASFSSGHVIVLAATNRPDALDPALRRPGRLDREIEIGIPNASDREDILRNASQKCAA</sequence>
<evidence type="ECO:0000313" key="6">
    <source>
        <dbReference type="EMBL" id="KAJ7363282.1"/>
    </source>
</evidence>
<dbReference type="GO" id="GO:0005634">
    <property type="term" value="C:nucleus"/>
    <property type="evidence" value="ECO:0007669"/>
    <property type="project" value="TreeGrafter"/>
</dbReference>
<evidence type="ECO:0000256" key="1">
    <source>
        <dbReference type="ARBA" id="ARBA00006914"/>
    </source>
</evidence>
<dbReference type="PROSITE" id="PS00674">
    <property type="entry name" value="AAA"/>
    <property type="match status" value="1"/>
</dbReference>
<dbReference type="Gene3D" id="1.10.8.60">
    <property type="match status" value="1"/>
</dbReference>
<dbReference type="EMBL" id="MU827306">
    <property type="protein sequence ID" value="KAJ7363282.1"/>
    <property type="molecule type" value="Genomic_DNA"/>
</dbReference>
<dbReference type="GO" id="GO:0042393">
    <property type="term" value="F:histone binding"/>
    <property type="evidence" value="ECO:0007669"/>
    <property type="project" value="TreeGrafter"/>
</dbReference>
<dbReference type="InterPro" id="IPR045199">
    <property type="entry name" value="ATAD2-like"/>
</dbReference>